<evidence type="ECO:0000256" key="10">
    <source>
        <dbReference type="ARBA" id="ARBA00023146"/>
    </source>
</evidence>
<dbReference type="NCBIfam" id="TIGR00414">
    <property type="entry name" value="serS"/>
    <property type="match status" value="1"/>
</dbReference>
<name>A0ABS5W964_9FLAO</name>
<dbReference type="Pfam" id="PF02403">
    <property type="entry name" value="Seryl_tRNA_N"/>
    <property type="match status" value="1"/>
</dbReference>
<comment type="catalytic activity">
    <reaction evidence="12">
        <text>tRNA(Sec) + L-serine + ATP = L-seryl-tRNA(Sec) + AMP + diphosphate + H(+)</text>
        <dbReference type="Rhea" id="RHEA:42580"/>
        <dbReference type="Rhea" id="RHEA-COMP:9742"/>
        <dbReference type="Rhea" id="RHEA-COMP:10128"/>
        <dbReference type="ChEBI" id="CHEBI:15378"/>
        <dbReference type="ChEBI" id="CHEBI:30616"/>
        <dbReference type="ChEBI" id="CHEBI:33019"/>
        <dbReference type="ChEBI" id="CHEBI:33384"/>
        <dbReference type="ChEBI" id="CHEBI:78442"/>
        <dbReference type="ChEBI" id="CHEBI:78533"/>
        <dbReference type="ChEBI" id="CHEBI:456215"/>
        <dbReference type="EC" id="6.1.1.11"/>
    </reaction>
</comment>
<keyword evidence="6 16" id="KW-0436">Ligase</keyword>
<reference evidence="17" key="2">
    <citation type="submission" date="2023-07" db="EMBL/GenBank/DDBJ databases">
        <title>Zobellia barbeyronii sp. nov., a new marine flavobacterium, isolated from green and red algae.</title>
        <authorList>
            <person name="Nedashkovskaya O.I."/>
            <person name="Otstavnykh N."/>
            <person name="Zhukova N."/>
            <person name="Guzev K."/>
            <person name="Chausova V."/>
            <person name="Tekutyeva L."/>
            <person name="Mikhailov V."/>
            <person name="Isaeva M."/>
        </authorList>
    </citation>
    <scope>NUCLEOTIDE SEQUENCE [LARGE SCALE GENOMIC DNA]</scope>
    <source>
        <strain evidence="17">KMM 6746</strain>
    </source>
</reference>
<evidence type="ECO:0000256" key="6">
    <source>
        <dbReference type="ARBA" id="ARBA00022598"/>
    </source>
</evidence>
<dbReference type="InterPro" id="IPR042103">
    <property type="entry name" value="SerRS_1_N_sf"/>
</dbReference>
<organism evidence="16 17">
    <name type="scientific">Zobellia barbeyronii</name>
    <dbReference type="NCBI Taxonomy" id="2748009"/>
    <lineage>
        <taxon>Bacteria</taxon>
        <taxon>Pseudomonadati</taxon>
        <taxon>Bacteroidota</taxon>
        <taxon>Flavobacteriia</taxon>
        <taxon>Flavobacteriales</taxon>
        <taxon>Flavobacteriaceae</taxon>
        <taxon>Zobellia</taxon>
    </lineage>
</organism>
<evidence type="ECO:0000313" key="17">
    <source>
        <dbReference type="Proteomes" id="UP000740413"/>
    </source>
</evidence>
<dbReference type="PANTHER" id="PTHR43697">
    <property type="entry name" value="SERYL-TRNA SYNTHETASE"/>
    <property type="match status" value="1"/>
</dbReference>
<dbReference type="RefSeq" id="WP_214610233.1">
    <property type="nucleotide sequence ID" value="NZ_JACATN010000001.1"/>
</dbReference>
<dbReference type="InterPro" id="IPR006195">
    <property type="entry name" value="aa-tRNA-synth_II"/>
</dbReference>
<dbReference type="EMBL" id="JACATN010000001">
    <property type="protein sequence ID" value="MBT2159960.1"/>
    <property type="molecule type" value="Genomic_DNA"/>
</dbReference>
<evidence type="ECO:0000256" key="1">
    <source>
        <dbReference type="ARBA" id="ARBA00004496"/>
    </source>
</evidence>
<keyword evidence="8" id="KW-0067">ATP-binding</keyword>
<dbReference type="InterPro" id="IPR045864">
    <property type="entry name" value="aa-tRNA-synth_II/BPL/LPL"/>
</dbReference>
<keyword evidence="10" id="KW-0030">Aminoacyl-tRNA synthetase</keyword>
<keyword evidence="17" id="KW-1185">Reference proteome</keyword>
<keyword evidence="9" id="KW-0648">Protein biosynthesis</keyword>
<keyword evidence="7" id="KW-0547">Nucleotide-binding</keyword>
<evidence type="ECO:0000313" key="16">
    <source>
        <dbReference type="EMBL" id="MBT2159960.1"/>
    </source>
</evidence>
<gene>
    <name evidence="16" type="primary">serS</name>
    <name evidence="16" type="ORF">HW347_01720</name>
</gene>
<dbReference type="PIRSF" id="PIRSF001529">
    <property type="entry name" value="Ser-tRNA-synth_IIa"/>
    <property type="match status" value="1"/>
</dbReference>
<dbReference type="InterPro" id="IPR033729">
    <property type="entry name" value="SerRS_core"/>
</dbReference>
<evidence type="ECO:0000256" key="5">
    <source>
        <dbReference type="ARBA" id="ARBA00022490"/>
    </source>
</evidence>
<dbReference type="InterPro" id="IPR010978">
    <property type="entry name" value="tRNA-bd_arm"/>
</dbReference>
<evidence type="ECO:0000256" key="9">
    <source>
        <dbReference type="ARBA" id="ARBA00022917"/>
    </source>
</evidence>
<evidence type="ECO:0000259" key="15">
    <source>
        <dbReference type="PROSITE" id="PS50862"/>
    </source>
</evidence>
<proteinExistence type="inferred from homology"/>
<dbReference type="PROSITE" id="PS50862">
    <property type="entry name" value="AA_TRNA_LIGASE_II"/>
    <property type="match status" value="1"/>
</dbReference>
<evidence type="ECO:0000256" key="13">
    <source>
        <dbReference type="ARBA" id="ARBA00048823"/>
    </source>
</evidence>
<evidence type="ECO:0000256" key="8">
    <source>
        <dbReference type="ARBA" id="ARBA00022840"/>
    </source>
</evidence>
<evidence type="ECO:0000256" key="2">
    <source>
        <dbReference type="ARBA" id="ARBA00005045"/>
    </source>
</evidence>
<dbReference type="InterPro" id="IPR015866">
    <property type="entry name" value="Ser-tRNA-synth_1_N"/>
</dbReference>
<sequence>MLQLQVVRDKKDDIINALKKRNIDAAPLINEVLELDEKRRSTQTSLDEILAESNKLSKEIGMLYKSGKAQEANVLKEKTGTLKEDSKKLGEELNTISEDLQKALYQIPNVPHESVPAGNTDEDNEEIFKEGEIPTLITDALPHWELAKKYDIIDFELGVKIAGAGFPVYKGKGARLQRALISYFLDKNTEAGYTEIQVPHLVNEASGFGTGQLPDKEGQMYHVGEDDLYLIPTAEVPVTNIFRDVIVTESDFPIRYTAYTPCFRREAGSYGAHVRGLNRLHQFDKVEIVRVENPANSYKALDGMVEHVKNILRELKLPYRILRLCGGDLGFTAAITFDFEVFSTAQDRWLEISSVSNFETYQANRLKLRYKDENGKSQLAHTLNGSSLALPRVLAGILENYQTADGIEIPEVLRPYCGFDRID</sequence>
<evidence type="ECO:0000256" key="7">
    <source>
        <dbReference type="ARBA" id="ARBA00022741"/>
    </source>
</evidence>
<dbReference type="EC" id="6.1.1.11" evidence="4 14"/>
<accession>A0ABS5W964</accession>
<dbReference type="GO" id="GO:0004828">
    <property type="term" value="F:serine-tRNA ligase activity"/>
    <property type="evidence" value="ECO:0007669"/>
    <property type="project" value="UniProtKB-EC"/>
</dbReference>
<dbReference type="InterPro" id="IPR002317">
    <property type="entry name" value="Ser-tRNA-ligase_type_1"/>
</dbReference>
<evidence type="ECO:0000256" key="11">
    <source>
        <dbReference type="ARBA" id="ARBA00039158"/>
    </source>
</evidence>
<comment type="pathway">
    <text evidence="2">Aminoacyl-tRNA biosynthesis; selenocysteinyl-tRNA(Sec) biosynthesis; L-seryl-tRNA(Sec) from L-serine and tRNA(Sec): step 1/1.</text>
</comment>
<dbReference type="SUPFAM" id="SSF55681">
    <property type="entry name" value="Class II aaRS and biotin synthetases"/>
    <property type="match status" value="1"/>
</dbReference>
<protein>
    <recommendedName>
        <fullName evidence="11 14">Serine--tRNA ligase</fullName>
        <ecNumber evidence="4 14">6.1.1.11</ecNumber>
    </recommendedName>
</protein>
<dbReference type="PANTHER" id="PTHR43697:SF1">
    <property type="entry name" value="SERINE--TRNA LIGASE"/>
    <property type="match status" value="1"/>
</dbReference>
<dbReference type="SUPFAM" id="SSF46589">
    <property type="entry name" value="tRNA-binding arm"/>
    <property type="match status" value="1"/>
</dbReference>
<evidence type="ECO:0000256" key="4">
    <source>
        <dbReference type="ARBA" id="ARBA00012840"/>
    </source>
</evidence>
<comment type="caution">
    <text evidence="16">The sequence shown here is derived from an EMBL/GenBank/DDBJ whole genome shotgun (WGS) entry which is preliminary data.</text>
</comment>
<comment type="catalytic activity">
    <reaction evidence="13">
        <text>tRNA(Ser) + L-serine + ATP = L-seryl-tRNA(Ser) + AMP + diphosphate + H(+)</text>
        <dbReference type="Rhea" id="RHEA:12292"/>
        <dbReference type="Rhea" id="RHEA-COMP:9669"/>
        <dbReference type="Rhea" id="RHEA-COMP:9703"/>
        <dbReference type="ChEBI" id="CHEBI:15378"/>
        <dbReference type="ChEBI" id="CHEBI:30616"/>
        <dbReference type="ChEBI" id="CHEBI:33019"/>
        <dbReference type="ChEBI" id="CHEBI:33384"/>
        <dbReference type="ChEBI" id="CHEBI:78442"/>
        <dbReference type="ChEBI" id="CHEBI:78533"/>
        <dbReference type="ChEBI" id="CHEBI:456215"/>
        <dbReference type="EC" id="6.1.1.11"/>
    </reaction>
</comment>
<dbReference type="PRINTS" id="PR00981">
    <property type="entry name" value="TRNASYNTHSER"/>
</dbReference>
<dbReference type="Proteomes" id="UP000740413">
    <property type="component" value="Unassembled WGS sequence"/>
</dbReference>
<keyword evidence="5" id="KW-0963">Cytoplasm</keyword>
<feature type="domain" description="Aminoacyl-transfer RNA synthetases class-II family profile" evidence="15">
    <location>
        <begin position="139"/>
        <end position="415"/>
    </location>
</feature>
<reference evidence="16 17" key="1">
    <citation type="submission" date="2020-06" db="EMBL/GenBank/DDBJ databases">
        <authorList>
            <person name="Isaeva M.P."/>
            <person name="Chernysheva N.Y."/>
        </authorList>
    </citation>
    <scope>NUCLEOTIDE SEQUENCE [LARGE SCALE GENOMIC DNA]</scope>
    <source>
        <strain evidence="16 17">KMM 6746</strain>
    </source>
</reference>
<evidence type="ECO:0000256" key="14">
    <source>
        <dbReference type="NCBIfam" id="TIGR00414"/>
    </source>
</evidence>
<evidence type="ECO:0000256" key="3">
    <source>
        <dbReference type="ARBA" id="ARBA00010728"/>
    </source>
</evidence>
<dbReference type="InterPro" id="IPR002314">
    <property type="entry name" value="aa-tRNA-synt_IIb"/>
</dbReference>
<dbReference type="Pfam" id="PF00587">
    <property type="entry name" value="tRNA-synt_2b"/>
    <property type="match status" value="1"/>
</dbReference>
<comment type="similarity">
    <text evidence="3">Belongs to the class-II aminoacyl-tRNA synthetase family. Type-1 seryl-tRNA synthetase subfamily.</text>
</comment>
<dbReference type="Gene3D" id="3.30.930.10">
    <property type="entry name" value="Bira Bifunctional Protein, Domain 2"/>
    <property type="match status" value="1"/>
</dbReference>
<evidence type="ECO:0000256" key="12">
    <source>
        <dbReference type="ARBA" id="ARBA00047929"/>
    </source>
</evidence>
<comment type="subcellular location">
    <subcellularLocation>
        <location evidence="1">Cytoplasm</location>
    </subcellularLocation>
</comment>
<dbReference type="Gene3D" id="1.10.287.40">
    <property type="entry name" value="Serine-tRNA synthetase, tRNA binding domain"/>
    <property type="match status" value="1"/>
</dbReference>
<dbReference type="CDD" id="cd00770">
    <property type="entry name" value="SerRS_core"/>
    <property type="match status" value="1"/>
</dbReference>